<dbReference type="EMBL" id="CP017305">
    <property type="protein sequence ID" value="AOS85039.1"/>
    <property type="molecule type" value="Genomic_DNA"/>
</dbReference>
<evidence type="ECO:0000256" key="1">
    <source>
        <dbReference type="ARBA" id="ARBA00001946"/>
    </source>
</evidence>
<dbReference type="InterPro" id="IPR002934">
    <property type="entry name" value="Polymerase_NTP_transf_dom"/>
</dbReference>
<keyword evidence="3" id="KW-0808">Transferase</keyword>
<dbReference type="GO" id="GO:0005524">
    <property type="term" value="F:ATP binding"/>
    <property type="evidence" value="ECO:0007669"/>
    <property type="project" value="UniProtKB-KW"/>
</dbReference>
<keyword evidence="5" id="KW-0479">Metal-binding</keyword>
<evidence type="ECO:0000256" key="7">
    <source>
        <dbReference type="ARBA" id="ARBA00022840"/>
    </source>
</evidence>
<evidence type="ECO:0000313" key="12">
    <source>
        <dbReference type="Proteomes" id="UP000095185"/>
    </source>
</evidence>
<evidence type="ECO:0000256" key="2">
    <source>
        <dbReference type="ARBA" id="ARBA00022649"/>
    </source>
</evidence>
<evidence type="ECO:0000256" key="3">
    <source>
        <dbReference type="ARBA" id="ARBA00022679"/>
    </source>
</evidence>
<dbReference type="OrthoDB" id="9809668at2"/>
<dbReference type="Proteomes" id="UP000095185">
    <property type="component" value="Chromosome"/>
</dbReference>
<feature type="domain" description="Polymerase nucleotidyl transferase" evidence="10">
    <location>
        <begin position="17"/>
        <end position="95"/>
    </location>
</feature>
<keyword evidence="7" id="KW-0067">ATP-binding</keyword>
<evidence type="ECO:0000256" key="9">
    <source>
        <dbReference type="ARBA" id="ARBA00038276"/>
    </source>
</evidence>
<keyword evidence="2" id="KW-1277">Toxin-antitoxin system</keyword>
<dbReference type="SUPFAM" id="SSF81301">
    <property type="entry name" value="Nucleotidyltransferase"/>
    <property type="match status" value="1"/>
</dbReference>
<evidence type="ECO:0000256" key="8">
    <source>
        <dbReference type="ARBA" id="ARBA00022842"/>
    </source>
</evidence>
<dbReference type="CDD" id="cd05403">
    <property type="entry name" value="NT_KNTase_like"/>
    <property type="match status" value="1"/>
</dbReference>
<comment type="similarity">
    <text evidence="9">Belongs to the MntA antitoxin family.</text>
</comment>
<dbReference type="InterPro" id="IPR043519">
    <property type="entry name" value="NT_sf"/>
</dbReference>
<keyword evidence="8" id="KW-0460">Magnesium</keyword>
<sequence>MKNVTEIQTALKPYMAKLKEEYQINRLGMFGSYVRNEQTSGSDLDLLVTFTSTPSLFKFIALENYLSDLLGVKVDLVMESALKPRIGKYIRKELVIL</sequence>
<accession>A0A1D8DAA4</accession>
<comment type="cofactor">
    <cofactor evidence="1">
        <name>Mg(2+)</name>
        <dbReference type="ChEBI" id="CHEBI:18420"/>
    </cofactor>
</comment>
<gene>
    <name evidence="11" type="ORF">BIU88_06875</name>
</gene>
<dbReference type="KEGG" id="clz:BIU88_06875"/>
<dbReference type="STRING" id="274537.BIU88_06875"/>
<dbReference type="PANTHER" id="PTHR33571:SF19">
    <property type="entry name" value="PROTEIN ADENYLYLTRANSFERASE MJ0128-RELATED"/>
    <property type="match status" value="1"/>
</dbReference>
<evidence type="ECO:0000313" key="11">
    <source>
        <dbReference type="EMBL" id="AOS85039.1"/>
    </source>
</evidence>
<evidence type="ECO:0000256" key="6">
    <source>
        <dbReference type="ARBA" id="ARBA00022741"/>
    </source>
</evidence>
<dbReference type="Pfam" id="PF01909">
    <property type="entry name" value="NTP_transf_2"/>
    <property type="match status" value="1"/>
</dbReference>
<reference evidence="11" key="1">
    <citation type="submission" date="2016-09" db="EMBL/GenBank/DDBJ databases">
        <title>Genome sequence of Chlorobaculum limnaeum.</title>
        <authorList>
            <person name="Liu Z."/>
            <person name="Tank M."/>
            <person name="Bryant D.A."/>
        </authorList>
    </citation>
    <scope>NUCLEOTIDE SEQUENCE [LARGE SCALE GENOMIC DNA]</scope>
    <source>
        <strain evidence="11">DSM 1677</strain>
    </source>
</reference>
<keyword evidence="6" id="KW-0547">Nucleotide-binding</keyword>
<dbReference type="Gene3D" id="3.30.460.10">
    <property type="entry name" value="Beta Polymerase, domain 2"/>
    <property type="match status" value="1"/>
</dbReference>
<dbReference type="AlphaFoldDB" id="A0A1D8DAA4"/>
<protein>
    <recommendedName>
        <fullName evidence="10">Polymerase nucleotidyl transferase domain-containing protein</fullName>
    </recommendedName>
</protein>
<organism evidence="11 12">
    <name type="scientific">Chlorobaculum limnaeum</name>
    <dbReference type="NCBI Taxonomy" id="274537"/>
    <lineage>
        <taxon>Bacteria</taxon>
        <taxon>Pseudomonadati</taxon>
        <taxon>Chlorobiota</taxon>
        <taxon>Chlorobiia</taxon>
        <taxon>Chlorobiales</taxon>
        <taxon>Chlorobiaceae</taxon>
        <taxon>Chlorobaculum</taxon>
    </lineage>
</organism>
<evidence type="ECO:0000256" key="4">
    <source>
        <dbReference type="ARBA" id="ARBA00022695"/>
    </source>
</evidence>
<keyword evidence="12" id="KW-1185">Reference proteome</keyword>
<evidence type="ECO:0000259" key="10">
    <source>
        <dbReference type="Pfam" id="PF01909"/>
    </source>
</evidence>
<evidence type="ECO:0000256" key="5">
    <source>
        <dbReference type="ARBA" id="ARBA00022723"/>
    </source>
</evidence>
<dbReference type="GO" id="GO:0046872">
    <property type="term" value="F:metal ion binding"/>
    <property type="evidence" value="ECO:0007669"/>
    <property type="project" value="UniProtKB-KW"/>
</dbReference>
<name>A0A1D8DAA4_CHLLM</name>
<dbReference type="PANTHER" id="PTHR33571">
    <property type="entry name" value="SSL8005 PROTEIN"/>
    <property type="match status" value="1"/>
</dbReference>
<proteinExistence type="inferred from homology"/>
<dbReference type="InterPro" id="IPR052038">
    <property type="entry name" value="Type-VII_TA_antitoxin"/>
</dbReference>
<keyword evidence="4" id="KW-0548">Nucleotidyltransferase</keyword>
<dbReference type="GO" id="GO:0016779">
    <property type="term" value="F:nucleotidyltransferase activity"/>
    <property type="evidence" value="ECO:0007669"/>
    <property type="project" value="UniProtKB-KW"/>
</dbReference>